<dbReference type="SMART" id="SM00268">
    <property type="entry name" value="ACTIN"/>
    <property type="match status" value="1"/>
</dbReference>
<evidence type="ECO:0000313" key="5">
    <source>
        <dbReference type="Proteomes" id="UP000276133"/>
    </source>
</evidence>
<evidence type="ECO:0000313" key="4">
    <source>
        <dbReference type="EMBL" id="RMZ93501.1"/>
    </source>
</evidence>
<sequence length="286" mass="32377">MKFHNTVLFCLYFIQNCFVSFASSRTTGLVLDCGAVHTTAVPIHDGYILNKAVAQTPLGGEFVLSQAKQLLDELNVELVPYYQVKSKESVKQNEPARFIKKDLNGITDSYKRFMTKELLLDFTTHVLQVYDTTYNEHEISVLPRIGFEFPNGFNTDFGEQRFKIPEALFNPAFLKGVHPNAMLDVVHLVTSSINMCDAELRSSFFSNIMVVGGNSLLIGFIDRLNYEFNHMNYKTKISAPPSAAERRFSSWIGGSILGSLGTFHQMWISKQEYEETGRVIVEKKCV</sequence>
<dbReference type="OrthoDB" id="5132116at2759"/>
<dbReference type="FunFam" id="3.30.420.40:FF:000058">
    <property type="entry name" value="Putative actin-related protein 5"/>
    <property type="match status" value="1"/>
</dbReference>
<dbReference type="STRING" id="10195.A0A3M7P316"/>
<dbReference type="InterPro" id="IPR004000">
    <property type="entry name" value="Actin"/>
</dbReference>
<comment type="similarity">
    <text evidence="2">Belongs to the actin family.</text>
</comment>
<dbReference type="Gene3D" id="3.30.420.40">
    <property type="match status" value="2"/>
</dbReference>
<comment type="caution">
    <text evidence="4">The sequence shown here is derived from an EMBL/GenBank/DDBJ whole genome shotgun (WGS) entry which is preliminary data.</text>
</comment>
<evidence type="ECO:0000256" key="2">
    <source>
        <dbReference type="RuleBase" id="RU000487"/>
    </source>
</evidence>
<comment type="function">
    <text evidence="1">Actins are highly conserved proteins that are involved in various types of cell motility and are ubiquitously expressed in all eukaryotic cells.</text>
</comment>
<evidence type="ECO:0000256" key="3">
    <source>
        <dbReference type="SAM" id="SignalP"/>
    </source>
</evidence>
<dbReference type="InterPro" id="IPR043129">
    <property type="entry name" value="ATPase_NBD"/>
</dbReference>
<dbReference type="PROSITE" id="PS00432">
    <property type="entry name" value="ACTINS_2"/>
    <property type="match status" value="1"/>
</dbReference>
<reference evidence="4 5" key="1">
    <citation type="journal article" date="2018" name="Sci. Rep.">
        <title>Genomic signatures of local adaptation to the degree of environmental predictability in rotifers.</title>
        <authorList>
            <person name="Franch-Gras L."/>
            <person name="Hahn C."/>
            <person name="Garcia-Roger E.M."/>
            <person name="Carmona M.J."/>
            <person name="Serra M."/>
            <person name="Gomez A."/>
        </authorList>
    </citation>
    <scope>NUCLEOTIDE SEQUENCE [LARGE SCALE GENOMIC DNA]</scope>
    <source>
        <strain evidence="4">HYR1</strain>
    </source>
</reference>
<dbReference type="Pfam" id="PF00022">
    <property type="entry name" value="Actin"/>
    <property type="match status" value="1"/>
</dbReference>
<organism evidence="4 5">
    <name type="scientific">Brachionus plicatilis</name>
    <name type="common">Marine rotifer</name>
    <name type="synonym">Brachionus muelleri</name>
    <dbReference type="NCBI Taxonomy" id="10195"/>
    <lineage>
        <taxon>Eukaryota</taxon>
        <taxon>Metazoa</taxon>
        <taxon>Spiralia</taxon>
        <taxon>Gnathifera</taxon>
        <taxon>Rotifera</taxon>
        <taxon>Eurotatoria</taxon>
        <taxon>Monogononta</taxon>
        <taxon>Pseudotrocha</taxon>
        <taxon>Ploima</taxon>
        <taxon>Brachionidae</taxon>
        <taxon>Brachionus</taxon>
    </lineage>
</organism>
<dbReference type="PANTHER" id="PTHR11937">
    <property type="entry name" value="ACTIN"/>
    <property type="match status" value="1"/>
</dbReference>
<dbReference type="Proteomes" id="UP000276133">
    <property type="component" value="Unassembled WGS sequence"/>
</dbReference>
<feature type="signal peptide" evidence="3">
    <location>
        <begin position="1"/>
        <end position="24"/>
    </location>
</feature>
<dbReference type="Gene3D" id="3.90.640.10">
    <property type="entry name" value="Actin, Chain A, domain 4"/>
    <property type="match status" value="1"/>
</dbReference>
<proteinExistence type="inferred from homology"/>
<feature type="chain" id="PRO_5018215081" evidence="3">
    <location>
        <begin position="25"/>
        <end position="286"/>
    </location>
</feature>
<gene>
    <name evidence="4" type="ORF">BpHYR1_044146</name>
</gene>
<keyword evidence="5" id="KW-1185">Reference proteome</keyword>
<protein>
    <submittedName>
        <fullName evidence="4">Actin-like</fullName>
    </submittedName>
</protein>
<keyword evidence="3" id="KW-0732">Signal</keyword>
<dbReference type="EMBL" id="REGN01013764">
    <property type="protein sequence ID" value="RMZ93501.1"/>
    <property type="molecule type" value="Genomic_DNA"/>
</dbReference>
<accession>A0A3M7P316</accession>
<evidence type="ECO:0000256" key="1">
    <source>
        <dbReference type="ARBA" id="ARBA00003520"/>
    </source>
</evidence>
<dbReference type="SUPFAM" id="SSF53067">
    <property type="entry name" value="Actin-like ATPase domain"/>
    <property type="match status" value="1"/>
</dbReference>
<name>A0A3M7P316_BRAPC</name>
<dbReference type="AlphaFoldDB" id="A0A3M7P316"/>
<dbReference type="InterPro" id="IPR004001">
    <property type="entry name" value="Actin_CS"/>
</dbReference>